<protein>
    <submittedName>
        <fullName evidence="6">TetR/AcrR family transcriptional regulator</fullName>
    </submittedName>
</protein>
<dbReference type="Proteomes" id="UP000283128">
    <property type="component" value="Unassembled WGS sequence"/>
</dbReference>
<dbReference type="SUPFAM" id="SSF46689">
    <property type="entry name" value="Homeodomain-like"/>
    <property type="match status" value="1"/>
</dbReference>
<evidence type="ECO:0000259" key="5">
    <source>
        <dbReference type="PROSITE" id="PS50977"/>
    </source>
</evidence>
<dbReference type="PROSITE" id="PS50977">
    <property type="entry name" value="HTH_TETR_2"/>
    <property type="match status" value="1"/>
</dbReference>
<dbReference type="InterPro" id="IPR009057">
    <property type="entry name" value="Homeodomain-like_sf"/>
</dbReference>
<dbReference type="InterPro" id="IPR050109">
    <property type="entry name" value="HTH-type_TetR-like_transc_reg"/>
</dbReference>
<reference evidence="6 7" key="1">
    <citation type="submission" date="2019-01" db="EMBL/GenBank/DDBJ databases">
        <title>Genome sequences of Streptomyces and Rhizobium isolates collected from root and soil.</title>
        <authorList>
            <person name="Chhettri S."/>
            <person name="Sevigny J.L."/>
            <person name="Sen A."/>
            <person name="Ennis N."/>
            <person name="Tisa L."/>
        </authorList>
    </citation>
    <scope>NUCLEOTIDE SEQUENCE [LARGE SCALE GENOMIC DNA]</scope>
    <source>
        <strain evidence="6 7">San01</strain>
    </source>
</reference>
<dbReference type="GO" id="GO:0000976">
    <property type="term" value="F:transcription cis-regulatory region binding"/>
    <property type="evidence" value="ECO:0007669"/>
    <property type="project" value="TreeGrafter"/>
</dbReference>
<feature type="DNA-binding region" description="H-T-H motif" evidence="4">
    <location>
        <begin position="38"/>
        <end position="57"/>
    </location>
</feature>
<name>A0A3S2VAC3_9ACTN</name>
<dbReference type="OrthoDB" id="9795011at2"/>
<dbReference type="PRINTS" id="PR00455">
    <property type="entry name" value="HTHTETR"/>
</dbReference>
<dbReference type="SUPFAM" id="SSF48498">
    <property type="entry name" value="Tetracyclin repressor-like, C-terminal domain"/>
    <property type="match status" value="1"/>
</dbReference>
<keyword evidence="3" id="KW-0804">Transcription</keyword>
<sequence length="219" mass="23560">MLHGSCSVRHVRKDAQRNRELVLAAARDVYAEQGVEAPLDVIARRAGVGNATLYRRFPDRAALIEAVFRATLAAVIDAGEEARQAEDPWAGLNGYIDRVFAVLAADRGANDLMTTGIEGVPTLEKLHVHNAETFSTLLERCRRQGLVRGDVVTEDLLLGLAALGRAAPALEAAVPGSWRRPLALLIDGLRAEGAHPLPTEPLTADQLASVLGEMNHPRS</sequence>
<dbReference type="InterPro" id="IPR036271">
    <property type="entry name" value="Tet_transcr_reg_TetR-rel_C_sf"/>
</dbReference>
<dbReference type="Gene3D" id="1.10.357.10">
    <property type="entry name" value="Tetracycline Repressor, domain 2"/>
    <property type="match status" value="1"/>
</dbReference>
<dbReference type="AlphaFoldDB" id="A0A3S2VAC3"/>
<dbReference type="Pfam" id="PF21597">
    <property type="entry name" value="TetR_C_43"/>
    <property type="match status" value="1"/>
</dbReference>
<feature type="domain" description="HTH tetR-type" evidence="5">
    <location>
        <begin position="16"/>
        <end position="75"/>
    </location>
</feature>
<dbReference type="Pfam" id="PF00440">
    <property type="entry name" value="TetR_N"/>
    <property type="match status" value="1"/>
</dbReference>
<evidence type="ECO:0000256" key="2">
    <source>
        <dbReference type="ARBA" id="ARBA00023125"/>
    </source>
</evidence>
<dbReference type="InterPro" id="IPR001647">
    <property type="entry name" value="HTH_TetR"/>
</dbReference>
<organism evidence="6 7">
    <name type="scientific">Streptomyces antnestii</name>
    <dbReference type="NCBI Taxonomy" id="2494256"/>
    <lineage>
        <taxon>Bacteria</taxon>
        <taxon>Bacillati</taxon>
        <taxon>Actinomycetota</taxon>
        <taxon>Actinomycetes</taxon>
        <taxon>Kitasatosporales</taxon>
        <taxon>Streptomycetaceae</taxon>
        <taxon>Streptomyces</taxon>
    </lineage>
</organism>
<evidence type="ECO:0000313" key="7">
    <source>
        <dbReference type="Proteomes" id="UP000283128"/>
    </source>
</evidence>
<dbReference type="GO" id="GO:0003700">
    <property type="term" value="F:DNA-binding transcription factor activity"/>
    <property type="evidence" value="ECO:0007669"/>
    <property type="project" value="TreeGrafter"/>
</dbReference>
<comment type="caution">
    <text evidence="6">The sequence shown here is derived from an EMBL/GenBank/DDBJ whole genome shotgun (WGS) entry which is preliminary data.</text>
</comment>
<gene>
    <name evidence="6" type="ORF">EOT10_32315</name>
</gene>
<evidence type="ECO:0000256" key="4">
    <source>
        <dbReference type="PROSITE-ProRule" id="PRU00335"/>
    </source>
</evidence>
<evidence type="ECO:0000256" key="3">
    <source>
        <dbReference type="ARBA" id="ARBA00023163"/>
    </source>
</evidence>
<keyword evidence="7" id="KW-1185">Reference proteome</keyword>
<dbReference type="PANTHER" id="PTHR30055:SF234">
    <property type="entry name" value="HTH-TYPE TRANSCRIPTIONAL REGULATOR BETI"/>
    <property type="match status" value="1"/>
</dbReference>
<dbReference type="InterPro" id="IPR049445">
    <property type="entry name" value="TetR_SbtR-like_C"/>
</dbReference>
<dbReference type="EMBL" id="RZYA01000021">
    <property type="protein sequence ID" value="RVU18264.1"/>
    <property type="molecule type" value="Genomic_DNA"/>
</dbReference>
<dbReference type="PANTHER" id="PTHR30055">
    <property type="entry name" value="HTH-TYPE TRANSCRIPTIONAL REGULATOR RUTR"/>
    <property type="match status" value="1"/>
</dbReference>
<keyword evidence="1" id="KW-0805">Transcription regulation</keyword>
<evidence type="ECO:0000256" key="1">
    <source>
        <dbReference type="ARBA" id="ARBA00023015"/>
    </source>
</evidence>
<proteinExistence type="predicted"/>
<accession>A0A3S2VAC3</accession>
<keyword evidence="2 4" id="KW-0238">DNA-binding</keyword>
<evidence type="ECO:0000313" key="6">
    <source>
        <dbReference type="EMBL" id="RVU18264.1"/>
    </source>
</evidence>